<dbReference type="AlphaFoldDB" id="A0A4R9LVL8"/>
<reference evidence="2" key="1">
    <citation type="journal article" date="2019" name="PLoS Negl. Trop. Dis.">
        <title>Revisiting the worldwide diversity of Leptospira species in the environment.</title>
        <authorList>
            <person name="Vincent A.T."/>
            <person name="Schiettekatte O."/>
            <person name="Bourhy P."/>
            <person name="Veyrier F.J."/>
            <person name="Picardeau M."/>
        </authorList>
    </citation>
    <scope>NUCLEOTIDE SEQUENCE [LARGE SCALE GENOMIC DNA]</scope>
    <source>
        <strain evidence="2">201400974</strain>
    </source>
</reference>
<dbReference type="OrthoDB" id="329119at2"/>
<gene>
    <name evidence="2" type="ORF">EHS11_03635</name>
</gene>
<feature type="signal peptide" evidence="1">
    <location>
        <begin position="1"/>
        <end position="24"/>
    </location>
</feature>
<proteinExistence type="predicted"/>
<accession>A0A4R9LVL8</accession>
<feature type="chain" id="PRO_5020672657" description="LIC_13355 family lipoprotein" evidence="1">
    <location>
        <begin position="25"/>
        <end position="260"/>
    </location>
</feature>
<evidence type="ECO:0000256" key="1">
    <source>
        <dbReference type="SAM" id="SignalP"/>
    </source>
</evidence>
<keyword evidence="1" id="KW-0732">Signal</keyword>
<protein>
    <recommendedName>
        <fullName evidence="4">LIC_13355 family lipoprotein</fullName>
    </recommendedName>
</protein>
<evidence type="ECO:0000313" key="2">
    <source>
        <dbReference type="EMBL" id="TGN13735.1"/>
    </source>
</evidence>
<dbReference type="EMBL" id="RQHV01000027">
    <property type="protein sequence ID" value="TGN13735.1"/>
    <property type="molecule type" value="Genomic_DNA"/>
</dbReference>
<comment type="caution">
    <text evidence="2">The sequence shown here is derived from an EMBL/GenBank/DDBJ whole genome shotgun (WGS) entry which is preliminary data.</text>
</comment>
<evidence type="ECO:0008006" key="4">
    <source>
        <dbReference type="Google" id="ProtNLM"/>
    </source>
</evidence>
<dbReference type="Proteomes" id="UP000298264">
    <property type="component" value="Unassembled WGS sequence"/>
</dbReference>
<name>A0A4R9LVL8_9LEPT</name>
<organism evidence="2 3">
    <name type="scientific">Leptospira ilyithenensis</name>
    <dbReference type="NCBI Taxonomy" id="2484901"/>
    <lineage>
        <taxon>Bacteria</taxon>
        <taxon>Pseudomonadati</taxon>
        <taxon>Spirochaetota</taxon>
        <taxon>Spirochaetia</taxon>
        <taxon>Leptospirales</taxon>
        <taxon>Leptospiraceae</taxon>
        <taxon>Leptospira</taxon>
    </lineage>
</organism>
<sequence>MSIPFLKQKLSISLVLLLSISLFAQCKKEKEEDNTGVLALLALANTSSTLTTTCATNADGTVDSTLSTPTKGSFSICKPASDTIKHYRVEGLKVSVSHLAFTIYAGFPANYTTAPTQTSTALTSGQFAFNFYSGSGTTFPVPGFSYASFGTSTKNLTNNGNTTTATPAGTNLYDFITATVDVCFDLTSASPPRFTVWVTGQNGAVCKTKTNLTLGTAVGTESSWGSSTSALATQNSYFGISSATGVTFTKIVSSPDSVLP</sequence>
<keyword evidence="3" id="KW-1185">Reference proteome</keyword>
<evidence type="ECO:0000313" key="3">
    <source>
        <dbReference type="Proteomes" id="UP000298264"/>
    </source>
</evidence>